<dbReference type="EMBL" id="JAATJE010000001">
    <property type="protein sequence ID" value="NJC33338.1"/>
    <property type="molecule type" value="Genomic_DNA"/>
</dbReference>
<dbReference type="EC" id="2.7.7.7" evidence="1"/>
<organism evidence="1 2">
    <name type="scientific">Sphingomonas jejuensis</name>
    <dbReference type="NCBI Taxonomy" id="904715"/>
    <lineage>
        <taxon>Bacteria</taxon>
        <taxon>Pseudomonadati</taxon>
        <taxon>Pseudomonadota</taxon>
        <taxon>Alphaproteobacteria</taxon>
        <taxon>Sphingomonadales</taxon>
        <taxon>Sphingomonadaceae</taxon>
        <taxon>Sphingomonas</taxon>
    </lineage>
</organism>
<keyword evidence="1" id="KW-0548">Nucleotidyltransferase</keyword>
<evidence type="ECO:0000313" key="1">
    <source>
        <dbReference type="EMBL" id="NJC33338.1"/>
    </source>
</evidence>
<dbReference type="PANTHER" id="PTHR38767:SF1">
    <property type="entry name" value="DNA POLYMERASE III SUBUNIT CHI"/>
    <property type="match status" value="1"/>
</dbReference>
<dbReference type="SUPFAM" id="SSF102400">
    <property type="entry name" value="DNA polymerase III chi subunit"/>
    <property type="match status" value="1"/>
</dbReference>
<evidence type="ECO:0000313" key="2">
    <source>
        <dbReference type="Proteomes" id="UP000734218"/>
    </source>
</evidence>
<keyword evidence="2" id="KW-1185">Reference proteome</keyword>
<accession>A0ABX0XJJ7</accession>
<dbReference type="GO" id="GO:0003887">
    <property type="term" value="F:DNA-directed DNA polymerase activity"/>
    <property type="evidence" value="ECO:0007669"/>
    <property type="project" value="UniProtKB-EC"/>
</dbReference>
<comment type="caution">
    <text evidence="1">The sequence shown here is derived from an EMBL/GenBank/DDBJ whole genome shotgun (WGS) entry which is preliminary data.</text>
</comment>
<proteinExistence type="predicted"/>
<dbReference type="PANTHER" id="PTHR38767">
    <property type="entry name" value="DNA POLYMERASE III SUBUNIT CHI"/>
    <property type="match status" value="1"/>
</dbReference>
<name>A0ABX0XJJ7_9SPHN</name>
<sequence length="123" mass="13339">MTDGGGRLLVVADDDGDRARIDAALWRVPGPAFLAHGQAGEGDAANQPILLSAAVDPANGARNIVLADGRWRDEALDFERCFHLFDEAATPAARDAWRALAARDGVERRFWKQDEAGRWTQAA</sequence>
<reference evidence="1 2" key="1">
    <citation type="submission" date="2020-03" db="EMBL/GenBank/DDBJ databases">
        <title>Genomic Encyclopedia of Type Strains, Phase IV (KMG-IV): sequencing the most valuable type-strain genomes for metagenomic binning, comparative biology and taxonomic classification.</title>
        <authorList>
            <person name="Goeker M."/>
        </authorList>
    </citation>
    <scope>NUCLEOTIDE SEQUENCE [LARGE SCALE GENOMIC DNA]</scope>
    <source>
        <strain evidence="1 2">DSM 27651</strain>
    </source>
</reference>
<dbReference type="Pfam" id="PF04364">
    <property type="entry name" value="DNA_pol3_chi"/>
    <property type="match status" value="1"/>
</dbReference>
<dbReference type="InterPro" id="IPR007459">
    <property type="entry name" value="DNA_pol3_chi"/>
</dbReference>
<keyword evidence="1" id="KW-0808">Transferase</keyword>
<dbReference type="InterPro" id="IPR036768">
    <property type="entry name" value="PolIII_chi_sf"/>
</dbReference>
<dbReference type="Proteomes" id="UP000734218">
    <property type="component" value="Unassembled WGS sequence"/>
</dbReference>
<gene>
    <name evidence="1" type="ORF">GGR88_000812</name>
</gene>
<dbReference type="Gene3D" id="3.40.50.10110">
    <property type="entry name" value="DNA polymerase III subunit chi"/>
    <property type="match status" value="1"/>
</dbReference>
<protein>
    <submittedName>
        <fullName evidence="1">DNA polymerase-3 subunit chi</fullName>
        <ecNumber evidence="1">2.7.7.7</ecNumber>
    </submittedName>
</protein>